<name>A0A9P5BJA0_9HYPO</name>
<dbReference type="OrthoDB" id="3205825at2759"/>
<proteinExistence type="predicted"/>
<protein>
    <recommendedName>
        <fullName evidence="5">Integral membrane protein</fullName>
    </recommendedName>
</protein>
<feature type="transmembrane region" description="Helical" evidence="2">
    <location>
        <begin position="22"/>
        <end position="40"/>
    </location>
</feature>
<reference evidence="3" key="1">
    <citation type="submission" date="2020-01" db="EMBL/GenBank/DDBJ databases">
        <title>Identification and distribution of gene clusters putatively required for synthesis of sphingolipid metabolism inhibitors in phylogenetically diverse species of the filamentous fungus Fusarium.</title>
        <authorList>
            <person name="Kim H.-S."/>
            <person name="Busman M."/>
            <person name="Brown D.W."/>
            <person name="Divon H."/>
            <person name="Uhlig S."/>
            <person name="Proctor R.H."/>
        </authorList>
    </citation>
    <scope>NUCLEOTIDE SEQUENCE</scope>
    <source>
        <strain evidence="3">NRRL 31653</strain>
    </source>
</reference>
<evidence type="ECO:0000313" key="3">
    <source>
        <dbReference type="EMBL" id="KAF4503099.1"/>
    </source>
</evidence>
<evidence type="ECO:0000256" key="1">
    <source>
        <dbReference type="SAM" id="MobiDB-lite"/>
    </source>
</evidence>
<organism evidence="3 4">
    <name type="scientific">Fusarium agapanthi</name>
    <dbReference type="NCBI Taxonomy" id="1803897"/>
    <lineage>
        <taxon>Eukaryota</taxon>
        <taxon>Fungi</taxon>
        <taxon>Dikarya</taxon>
        <taxon>Ascomycota</taxon>
        <taxon>Pezizomycotina</taxon>
        <taxon>Sordariomycetes</taxon>
        <taxon>Hypocreomycetidae</taxon>
        <taxon>Hypocreales</taxon>
        <taxon>Nectriaceae</taxon>
        <taxon>Fusarium</taxon>
        <taxon>Fusarium fujikuroi species complex</taxon>
    </lineage>
</organism>
<dbReference type="AlphaFoldDB" id="A0A9P5BJA0"/>
<evidence type="ECO:0008006" key="5">
    <source>
        <dbReference type="Google" id="ProtNLM"/>
    </source>
</evidence>
<dbReference type="PANTHER" id="PTHR35179:SF1">
    <property type="entry name" value="INTEGRAL MEMBRANE PROTEIN"/>
    <property type="match status" value="1"/>
</dbReference>
<evidence type="ECO:0000313" key="4">
    <source>
        <dbReference type="Proteomes" id="UP000737391"/>
    </source>
</evidence>
<feature type="transmembrane region" description="Helical" evidence="2">
    <location>
        <begin position="60"/>
        <end position="82"/>
    </location>
</feature>
<feature type="transmembrane region" description="Helical" evidence="2">
    <location>
        <begin position="94"/>
        <end position="116"/>
    </location>
</feature>
<feature type="transmembrane region" description="Helical" evidence="2">
    <location>
        <begin position="170"/>
        <end position="188"/>
    </location>
</feature>
<keyword evidence="4" id="KW-1185">Reference proteome</keyword>
<keyword evidence="2" id="KW-0812">Transmembrane</keyword>
<feature type="transmembrane region" description="Helical" evidence="2">
    <location>
        <begin position="209"/>
        <end position="234"/>
    </location>
</feature>
<sequence length="369" mass="42545">MTGRGFLVPDNYVDDLPNETDMNIASIAWGLSLGITLFNIAKAIRQTRSAWNRRKRVTSYIALVWAEIISSFILGVMCWFYLRGDIEPSMQFFFFIIVWWSTQVQCLIQIIINRVSLLMVVRSNGTKLKWLCFLILLAVNISVFCIWVPARLQISETYIHLNNIWDRCEKVIFAIMDAILNFYFIYVVKQRLVANGLQKYTRLYQMNMFLCAISIALDVLLVCMMSLPNGFVYIQFHPLVYLLKLHIEMNMADLIGKVVRAGNNDQHGGHDYSSRSRTTGTSRPHGTRFGQTLASAHHRTHIELGEEDEYELKEREKIEGIKKTVVTQIVHQNQQQDDDSESTAEEHNDRAVSEASSTKNLHQRHYSGV</sequence>
<feature type="compositionally biased region" description="Low complexity" evidence="1">
    <location>
        <begin position="275"/>
        <end position="288"/>
    </location>
</feature>
<dbReference type="PANTHER" id="PTHR35179">
    <property type="entry name" value="PROTEIN CBG02620"/>
    <property type="match status" value="1"/>
</dbReference>
<dbReference type="EMBL" id="LUFC02000038">
    <property type="protein sequence ID" value="KAF4503099.1"/>
    <property type="molecule type" value="Genomic_DNA"/>
</dbReference>
<evidence type="ECO:0000256" key="2">
    <source>
        <dbReference type="SAM" id="Phobius"/>
    </source>
</evidence>
<gene>
    <name evidence="3" type="ORF">FAGAP_654</name>
</gene>
<feature type="transmembrane region" description="Helical" evidence="2">
    <location>
        <begin position="128"/>
        <end position="150"/>
    </location>
</feature>
<keyword evidence="2" id="KW-0472">Membrane</keyword>
<feature type="region of interest" description="Disordered" evidence="1">
    <location>
        <begin position="331"/>
        <end position="369"/>
    </location>
</feature>
<dbReference type="Proteomes" id="UP000737391">
    <property type="component" value="Unassembled WGS sequence"/>
</dbReference>
<keyword evidence="2" id="KW-1133">Transmembrane helix</keyword>
<accession>A0A9P5BJA0</accession>
<feature type="region of interest" description="Disordered" evidence="1">
    <location>
        <begin position="266"/>
        <end position="308"/>
    </location>
</feature>
<comment type="caution">
    <text evidence="3">The sequence shown here is derived from an EMBL/GenBank/DDBJ whole genome shotgun (WGS) entry which is preliminary data.</text>
</comment>